<keyword evidence="4" id="KW-0456">Lyase</keyword>
<evidence type="ECO:0000256" key="2">
    <source>
        <dbReference type="ARBA" id="ARBA00006906"/>
    </source>
</evidence>
<dbReference type="Gene3D" id="3.20.20.70">
    <property type="entry name" value="Aldolase class I"/>
    <property type="match status" value="1"/>
</dbReference>
<name>A0A7I7U3H0_MYCPF</name>
<dbReference type="Pfam" id="PF01081">
    <property type="entry name" value="Aldolase"/>
    <property type="match status" value="1"/>
</dbReference>
<comment type="subunit">
    <text evidence="3">Homotrimer.</text>
</comment>
<dbReference type="PANTHER" id="PTHR30246">
    <property type="entry name" value="2-KETO-3-DEOXY-6-PHOSPHOGLUCONATE ALDOLASE"/>
    <property type="match status" value="1"/>
</dbReference>
<evidence type="ECO:0000313" key="6">
    <source>
        <dbReference type="EMBL" id="BBY75575.1"/>
    </source>
</evidence>
<evidence type="ECO:0000256" key="1">
    <source>
        <dbReference type="ARBA" id="ARBA00004761"/>
    </source>
</evidence>
<sequence length="234" mass="24338">MSFKYKSIVDKYLNPDYGCLMKEPRSLLDVAPVMPLLRIHDAAKAADVVPVARAITAAGLPMVHIALEGPHALTAIERLATGAPDVIVGAGELTDAAQPALARAAGAEFLVAADGTPELCAAMRASELPHLPGVRTDLDAARLLDDGYTDMVLTGGRRVLRSLASFAPSARFAVAGASAADVAGHLAAPNVRCVLADWLAPPAAVQQRDWDRVRRLAAVALTLGSPSVSAVRAL</sequence>
<keyword evidence="5" id="KW-0119">Carbohydrate metabolism</keyword>
<reference evidence="6 7" key="1">
    <citation type="journal article" date="2019" name="Emerg. Microbes Infect.">
        <title>Comprehensive subspecies identification of 175 nontuberculous mycobacteria species based on 7547 genomic profiles.</title>
        <authorList>
            <person name="Matsumoto Y."/>
            <person name="Kinjo T."/>
            <person name="Motooka D."/>
            <person name="Nabeya D."/>
            <person name="Jung N."/>
            <person name="Uechi K."/>
            <person name="Horii T."/>
            <person name="Iida T."/>
            <person name="Fujita J."/>
            <person name="Nakamura S."/>
        </authorList>
    </citation>
    <scope>NUCLEOTIDE SEQUENCE [LARGE SCALE GENOMIC DNA]</scope>
    <source>
        <strain evidence="6 7">JCM 6367</strain>
    </source>
</reference>
<organism evidence="6 7">
    <name type="scientific">Mycolicibacterium parafortuitum</name>
    <name type="common">Mycobacterium parafortuitum</name>
    <dbReference type="NCBI Taxonomy" id="39692"/>
    <lineage>
        <taxon>Bacteria</taxon>
        <taxon>Bacillati</taxon>
        <taxon>Actinomycetota</taxon>
        <taxon>Actinomycetes</taxon>
        <taxon>Mycobacteriales</taxon>
        <taxon>Mycobacteriaceae</taxon>
        <taxon>Mycolicibacterium</taxon>
    </lineage>
</organism>
<dbReference type="PANTHER" id="PTHR30246:SF1">
    <property type="entry name" value="2-DEHYDRO-3-DEOXY-6-PHOSPHOGALACTONATE ALDOLASE-RELATED"/>
    <property type="match status" value="1"/>
</dbReference>
<dbReference type="GO" id="GO:0016829">
    <property type="term" value="F:lyase activity"/>
    <property type="evidence" value="ECO:0007669"/>
    <property type="project" value="UniProtKB-KW"/>
</dbReference>
<dbReference type="AlphaFoldDB" id="A0A7I7U3H0"/>
<dbReference type="InterPro" id="IPR000887">
    <property type="entry name" value="Aldlse_KDPG_KHG"/>
</dbReference>
<comment type="pathway">
    <text evidence="1">Carbohydrate acid metabolism.</text>
</comment>
<accession>A0A7I7U3H0</accession>
<protein>
    <submittedName>
        <fullName evidence="6">2-dehydro-3-deoxy-phosphogluconate aldolase</fullName>
    </submittedName>
</protein>
<comment type="similarity">
    <text evidence="2">Belongs to the KHG/KDPG aldolase family.</text>
</comment>
<evidence type="ECO:0000256" key="5">
    <source>
        <dbReference type="ARBA" id="ARBA00023277"/>
    </source>
</evidence>
<proteinExistence type="inferred from homology"/>
<evidence type="ECO:0000256" key="4">
    <source>
        <dbReference type="ARBA" id="ARBA00023239"/>
    </source>
</evidence>
<gene>
    <name evidence="6" type="primary">eda</name>
    <name evidence="6" type="ORF">MPRF_24740</name>
</gene>
<dbReference type="CDD" id="cd00452">
    <property type="entry name" value="KDPG_aldolase"/>
    <property type="match status" value="1"/>
</dbReference>
<dbReference type="Proteomes" id="UP000466554">
    <property type="component" value="Chromosome"/>
</dbReference>
<dbReference type="InterPro" id="IPR013785">
    <property type="entry name" value="Aldolase_TIM"/>
</dbReference>
<dbReference type="SUPFAM" id="SSF51569">
    <property type="entry name" value="Aldolase"/>
    <property type="match status" value="1"/>
</dbReference>
<evidence type="ECO:0000256" key="3">
    <source>
        <dbReference type="ARBA" id="ARBA00011233"/>
    </source>
</evidence>
<evidence type="ECO:0000313" key="7">
    <source>
        <dbReference type="Proteomes" id="UP000466554"/>
    </source>
</evidence>
<dbReference type="EMBL" id="AP022598">
    <property type="protein sequence ID" value="BBY75575.1"/>
    <property type="molecule type" value="Genomic_DNA"/>
</dbReference>